<name>A0A3B3YL42_9TELE</name>
<keyword evidence="1" id="KW-0812">Transmembrane</keyword>
<keyword evidence="3" id="KW-1185">Reference proteome</keyword>
<proteinExistence type="predicted"/>
<reference evidence="2" key="1">
    <citation type="submission" date="2025-08" db="UniProtKB">
        <authorList>
            <consortium name="Ensembl"/>
        </authorList>
    </citation>
    <scope>IDENTIFICATION</scope>
</reference>
<accession>A0A3B3YL42</accession>
<evidence type="ECO:0000256" key="1">
    <source>
        <dbReference type="SAM" id="Phobius"/>
    </source>
</evidence>
<sequence length="85" mass="9795">NKPSKYQRKHEKAAQICLAVGASSPGRHRRPAVCDDDDGGFLQTKIKKTSNRRENRNTFVVLQNRVLWFFCVSSCMTFIPPWSLR</sequence>
<dbReference type="Proteomes" id="UP000261480">
    <property type="component" value="Unplaced"/>
</dbReference>
<keyword evidence="1" id="KW-1133">Transmembrane helix</keyword>
<organism evidence="2 3">
    <name type="scientific">Poecilia mexicana</name>
    <dbReference type="NCBI Taxonomy" id="48701"/>
    <lineage>
        <taxon>Eukaryota</taxon>
        <taxon>Metazoa</taxon>
        <taxon>Chordata</taxon>
        <taxon>Craniata</taxon>
        <taxon>Vertebrata</taxon>
        <taxon>Euteleostomi</taxon>
        <taxon>Actinopterygii</taxon>
        <taxon>Neopterygii</taxon>
        <taxon>Teleostei</taxon>
        <taxon>Neoteleostei</taxon>
        <taxon>Acanthomorphata</taxon>
        <taxon>Ovalentaria</taxon>
        <taxon>Atherinomorphae</taxon>
        <taxon>Cyprinodontiformes</taxon>
        <taxon>Poeciliidae</taxon>
        <taxon>Poeciliinae</taxon>
        <taxon>Poecilia</taxon>
    </lineage>
</organism>
<evidence type="ECO:0000313" key="2">
    <source>
        <dbReference type="Ensembl" id="ENSPMEP00000028062.1"/>
    </source>
</evidence>
<dbReference type="AlphaFoldDB" id="A0A3B3YL42"/>
<evidence type="ECO:0000313" key="3">
    <source>
        <dbReference type="Proteomes" id="UP000261480"/>
    </source>
</evidence>
<feature type="transmembrane region" description="Helical" evidence="1">
    <location>
        <begin position="66"/>
        <end position="84"/>
    </location>
</feature>
<keyword evidence="1" id="KW-0472">Membrane</keyword>
<reference evidence="2" key="2">
    <citation type="submission" date="2025-09" db="UniProtKB">
        <authorList>
            <consortium name="Ensembl"/>
        </authorList>
    </citation>
    <scope>IDENTIFICATION</scope>
</reference>
<protein>
    <submittedName>
        <fullName evidence="2">Uncharacterized protein</fullName>
    </submittedName>
</protein>
<dbReference type="Ensembl" id="ENSPMET00000017868.1">
    <property type="protein sequence ID" value="ENSPMEP00000028062.1"/>
    <property type="gene ID" value="ENSPMEG00000012885.1"/>
</dbReference>